<dbReference type="SUPFAM" id="SSF48452">
    <property type="entry name" value="TPR-like"/>
    <property type="match status" value="1"/>
</dbReference>
<dbReference type="Proteomes" id="UP001431693">
    <property type="component" value="Unassembled WGS sequence"/>
</dbReference>
<evidence type="ECO:0000313" key="2">
    <source>
        <dbReference type="Proteomes" id="UP001431693"/>
    </source>
</evidence>
<evidence type="ECO:0008006" key="3">
    <source>
        <dbReference type="Google" id="ProtNLM"/>
    </source>
</evidence>
<dbReference type="Gene3D" id="1.25.40.10">
    <property type="entry name" value="Tetratricopeptide repeat domain"/>
    <property type="match status" value="1"/>
</dbReference>
<evidence type="ECO:0000313" key="1">
    <source>
        <dbReference type="EMBL" id="MDJ1130326.1"/>
    </source>
</evidence>
<dbReference type="RefSeq" id="WP_283713437.1">
    <property type="nucleotide sequence ID" value="NZ_JASJEW010000004.1"/>
</dbReference>
<gene>
    <name evidence="1" type="ORF">QJ043_09585</name>
</gene>
<organism evidence="1 2">
    <name type="scientific">Kribbibacterium absianum</name>
    <dbReference type="NCBI Taxonomy" id="3044210"/>
    <lineage>
        <taxon>Bacteria</taxon>
        <taxon>Bacillati</taxon>
        <taxon>Actinomycetota</taxon>
        <taxon>Coriobacteriia</taxon>
        <taxon>Coriobacteriales</taxon>
        <taxon>Kribbibacteriaceae</taxon>
        <taxon>Kribbibacterium</taxon>
    </lineage>
</organism>
<protein>
    <recommendedName>
        <fullName evidence="3">Tetratricopeptide repeat protein</fullName>
    </recommendedName>
</protein>
<keyword evidence="2" id="KW-1185">Reference proteome</keyword>
<sequence length="827" mass="89338">MADAAPTLKLPLFSANRVHPLRPLPGQEPTPSYAVVDIPAWAPEGHGLGYIVEQLGGRNVRVLAWIEGGSSVWPCSQPLTSVPTGQPLLRVCNGIGSTSEGVVELSRTHGPVAIASWEDCPHGDGRFISASLLPGGVGSYGNTDAALDLRTLTAASYLVFLELTRRKVIPDGPEESPDVLAPLLEEPLPDALDQIIEDGRPDNPEATPLQRYAARSLLEVGAPEVRRIVAEAGADVVRLSTTGLWWARFPTPLLSPEDRARLLSVEAVLNRVTLMTEQLSTGAIPPSLDQLGREVLTRFVADAPTLLDDFDKPNPLISYRGAQGKRGGQWDVRTRFARACERLRLPFRLEQRFDCDLPSGVAAVECATPPLSAFPGGPGDAPALAATYAVRLATTMAAAAFGSSVMLTNVVVTVFSEGLGGLPVLSVDFRRLPFNRVTLPALRSGSLAQEYEPEALVALLGQDARLFYVPGGGSDAGLRPIEPFRAPELLPHRTELWQDLRPLPEDLAQSLRATQACELDVYHDPMPELLEEVRSVDAEEADSPVVAVMRLEEVCDRGLKLLGERAEELEDKRPLYCSSGLTRLLVAEAPAGGTKACGVAAAEDPTQVTSRTTVAEGSTPRYYNLPDGFFEARLGLARRYLDLEDPARALATVEQCIALAPSSTQPRVAKAVMLGDLERFDEAAEELKTLLTMLIDREDTGFVYYRLAFALWQSGHPEVGAACYVLALAAPRFAEQSRAELAELLAENRMKTPSREEAEELLRRAHICIPQRDELLQSLAASAVGLVDGDFPMAAWQAVGYLADQTHSDDLNNVSASLRDGTPSAYV</sequence>
<comment type="caution">
    <text evidence="1">The sequence shown here is derived from an EMBL/GenBank/DDBJ whole genome shotgun (WGS) entry which is preliminary data.</text>
</comment>
<reference evidence="1" key="1">
    <citation type="submission" date="2023-05" db="EMBL/GenBank/DDBJ databases">
        <title>[olsenella] sp. nov., isolated from a pig farm feces dump.</title>
        <authorList>
            <person name="Chang Y.-H."/>
        </authorList>
    </citation>
    <scope>NUCLEOTIDE SEQUENCE</scope>
    <source>
        <strain evidence="1">YH-ols2217</strain>
    </source>
</reference>
<dbReference type="EMBL" id="JASJEX010000005">
    <property type="protein sequence ID" value="MDJ1130326.1"/>
    <property type="molecule type" value="Genomic_DNA"/>
</dbReference>
<accession>A0ABT6ZMN7</accession>
<proteinExistence type="predicted"/>
<name>A0ABT6ZMN7_9ACTN</name>
<dbReference type="InterPro" id="IPR011990">
    <property type="entry name" value="TPR-like_helical_dom_sf"/>
</dbReference>